<keyword evidence="3" id="KW-1185">Reference proteome</keyword>
<comment type="caution">
    <text evidence="2">The sequence shown here is derived from an EMBL/GenBank/DDBJ whole genome shotgun (WGS) entry which is preliminary data.</text>
</comment>
<dbReference type="STRING" id="5486.A0A367XLS5"/>
<dbReference type="Proteomes" id="UP000253472">
    <property type="component" value="Unassembled WGS sequence"/>
</dbReference>
<dbReference type="InterPro" id="IPR029164">
    <property type="entry name" value="PIG-Y"/>
</dbReference>
<evidence type="ECO:0000256" key="1">
    <source>
        <dbReference type="SAM" id="Phobius"/>
    </source>
</evidence>
<feature type="transmembrane region" description="Helical" evidence="1">
    <location>
        <begin position="73"/>
        <end position="96"/>
    </location>
</feature>
<evidence type="ECO:0000313" key="3">
    <source>
        <dbReference type="Proteomes" id="UP000253472"/>
    </source>
</evidence>
<reference evidence="2 3" key="1">
    <citation type="submission" date="2018-06" db="EMBL/GenBank/DDBJ databases">
        <title>Whole genome sequencing of Candida tropicalis (genome annotated by CSBL at Korea University).</title>
        <authorList>
            <person name="Ahn J."/>
        </authorList>
    </citation>
    <scope>NUCLEOTIDE SEQUENCE [LARGE SCALE GENOMIC DNA]</scope>
    <source>
        <strain evidence="2 3">ATCC 20962</strain>
    </source>
</reference>
<proteinExistence type="predicted"/>
<keyword evidence="1" id="KW-0472">Membrane</keyword>
<dbReference type="EMBL" id="QLNQ01000030">
    <property type="protein sequence ID" value="RCK54607.1"/>
    <property type="molecule type" value="Genomic_DNA"/>
</dbReference>
<dbReference type="PANTHER" id="PTHR39400">
    <property type="entry name" value="YALI0E29227P"/>
    <property type="match status" value="1"/>
</dbReference>
<dbReference type="AlphaFoldDB" id="A0A367XLS5"/>
<evidence type="ECO:0000313" key="2">
    <source>
        <dbReference type="EMBL" id="RCK54607.1"/>
    </source>
</evidence>
<dbReference type="OrthoDB" id="2157498at2759"/>
<name>A0A367XLS5_9ASCO</name>
<sequence length="104" mass="12520">MAKPLQLIDYQSPPKDTLDYLRLRHYGYLLLTATWLLFIVTVNSIFEIWKYVIQPVPVPLRGTLTTWFETIDAYVIKLWCIYVVCWWWAIVSWCGLEMFRNSKR</sequence>
<dbReference type="Pfam" id="PF15159">
    <property type="entry name" value="PIG-Y"/>
    <property type="match status" value="1"/>
</dbReference>
<protein>
    <submittedName>
        <fullName evidence="2">Uncharacterized protein</fullName>
    </submittedName>
</protein>
<keyword evidence="1" id="KW-0812">Transmembrane</keyword>
<gene>
    <name evidence="2" type="ORF">Cantr_04434</name>
</gene>
<accession>A0A367XLS5</accession>
<feature type="transmembrane region" description="Helical" evidence="1">
    <location>
        <begin position="28"/>
        <end position="53"/>
    </location>
</feature>
<organism evidence="2 3">
    <name type="scientific">Candida viswanathii</name>
    <dbReference type="NCBI Taxonomy" id="5486"/>
    <lineage>
        <taxon>Eukaryota</taxon>
        <taxon>Fungi</taxon>
        <taxon>Dikarya</taxon>
        <taxon>Ascomycota</taxon>
        <taxon>Saccharomycotina</taxon>
        <taxon>Pichiomycetes</taxon>
        <taxon>Debaryomycetaceae</taxon>
        <taxon>Candida/Lodderomyces clade</taxon>
        <taxon>Candida</taxon>
    </lineage>
</organism>
<keyword evidence="1" id="KW-1133">Transmembrane helix</keyword>
<dbReference type="PANTHER" id="PTHR39400:SF1">
    <property type="entry name" value="PIG-P DOMAIN-CONTAINING PROTEIN"/>
    <property type="match status" value="1"/>
</dbReference>